<dbReference type="SMART" id="SM00220">
    <property type="entry name" value="S_TKc"/>
    <property type="match status" value="1"/>
</dbReference>
<name>A0A139ARY0_GONPJ</name>
<gene>
    <name evidence="4" type="ORF">M427DRAFT_452125</name>
</gene>
<dbReference type="EMBL" id="KQ965738">
    <property type="protein sequence ID" value="KXS19508.1"/>
    <property type="molecule type" value="Genomic_DNA"/>
</dbReference>
<dbReference type="Gene3D" id="1.10.510.10">
    <property type="entry name" value="Transferase(Phosphotransferase) domain 1"/>
    <property type="match status" value="1"/>
</dbReference>
<dbReference type="STRING" id="1344416.A0A139ARY0"/>
<accession>A0A139ARY0</accession>
<dbReference type="PROSITE" id="PS50011">
    <property type="entry name" value="PROTEIN_KINASE_DOM"/>
    <property type="match status" value="1"/>
</dbReference>
<evidence type="ECO:0000256" key="2">
    <source>
        <dbReference type="ARBA" id="ARBA00022840"/>
    </source>
</evidence>
<dbReference type="InterPro" id="IPR008271">
    <property type="entry name" value="Ser/Thr_kinase_AS"/>
</dbReference>
<keyword evidence="4" id="KW-0808">Transferase</keyword>
<keyword evidence="2" id="KW-0067">ATP-binding</keyword>
<dbReference type="InterPro" id="IPR000719">
    <property type="entry name" value="Prot_kinase_dom"/>
</dbReference>
<keyword evidence="1" id="KW-0547">Nucleotide-binding</keyword>
<dbReference type="FunFam" id="1.10.510.10:FF:000571">
    <property type="entry name" value="Maternal embryonic leucine zipper kinase"/>
    <property type="match status" value="1"/>
</dbReference>
<dbReference type="GO" id="GO:0005524">
    <property type="term" value="F:ATP binding"/>
    <property type="evidence" value="ECO:0007669"/>
    <property type="project" value="UniProtKB-KW"/>
</dbReference>
<dbReference type="OrthoDB" id="40902at2759"/>
<evidence type="ECO:0000259" key="3">
    <source>
        <dbReference type="PROSITE" id="PS50011"/>
    </source>
</evidence>
<dbReference type="PROSITE" id="PS00108">
    <property type="entry name" value="PROTEIN_KINASE_ST"/>
    <property type="match status" value="1"/>
</dbReference>
<dbReference type="AlphaFoldDB" id="A0A139ARY0"/>
<dbReference type="CDD" id="cd05117">
    <property type="entry name" value="STKc_CAMK"/>
    <property type="match status" value="1"/>
</dbReference>
<keyword evidence="4" id="KW-0418">Kinase</keyword>
<dbReference type="Pfam" id="PF00069">
    <property type="entry name" value="Pkinase"/>
    <property type="match status" value="1"/>
</dbReference>
<sequence length="337" mass="38052">MKRLHHPHIIRMYDHFETKDKHYLVFEMATGGELHERIAERGHFNERDAAIIMATLINAIGFLHKHGVVHRDIKSANVLFRTPSHTSDICLVDFGISRALEEGQKLTDLTGTLAYIAPEILTQRGYGATVDMWAAGVMTYELVSGYQPFHSIDSQEDLFDRILRADFDFPDEWFGQVSDECKDFIKKLIHTNPRTRYTAAQCLEHSWFLRFVPPDYLSILSEINEAAERIKQGLDSPHRIEYHDRKSPGVALDPEEARVLDLMGELLDEEEGKGTHRRVKTFAVTGSDTAIAKAKYGGVLPGVLDVGSLLGGLEGKNLPNLHLKLTRAGGRRRHSSE</sequence>
<dbReference type="InterPro" id="IPR011009">
    <property type="entry name" value="Kinase-like_dom_sf"/>
</dbReference>
<evidence type="ECO:0000313" key="4">
    <source>
        <dbReference type="EMBL" id="KXS19508.1"/>
    </source>
</evidence>
<dbReference type="PANTHER" id="PTHR24347">
    <property type="entry name" value="SERINE/THREONINE-PROTEIN KINASE"/>
    <property type="match status" value="1"/>
</dbReference>
<dbReference type="GO" id="GO:0004672">
    <property type="term" value="F:protein kinase activity"/>
    <property type="evidence" value="ECO:0007669"/>
    <property type="project" value="InterPro"/>
</dbReference>
<proteinExistence type="predicted"/>
<reference evidence="4 5" key="1">
    <citation type="journal article" date="2015" name="Genome Biol. Evol.">
        <title>Phylogenomic analyses indicate that early fungi evolved digesting cell walls of algal ancestors of land plants.</title>
        <authorList>
            <person name="Chang Y."/>
            <person name="Wang S."/>
            <person name="Sekimoto S."/>
            <person name="Aerts A.L."/>
            <person name="Choi C."/>
            <person name="Clum A."/>
            <person name="LaButti K.M."/>
            <person name="Lindquist E.A."/>
            <person name="Yee Ngan C."/>
            <person name="Ohm R.A."/>
            <person name="Salamov A.A."/>
            <person name="Grigoriev I.V."/>
            <person name="Spatafora J.W."/>
            <person name="Berbee M.L."/>
        </authorList>
    </citation>
    <scope>NUCLEOTIDE SEQUENCE [LARGE SCALE GENOMIC DNA]</scope>
    <source>
        <strain evidence="4 5">JEL478</strain>
    </source>
</reference>
<keyword evidence="5" id="KW-1185">Reference proteome</keyword>
<dbReference type="SUPFAM" id="SSF56112">
    <property type="entry name" value="Protein kinase-like (PK-like)"/>
    <property type="match status" value="1"/>
</dbReference>
<dbReference type="Proteomes" id="UP000070544">
    <property type="component" value="Unassembled WGS sequence"/>
</dbReference>
<dbReference type="OMA" id="SPHRIEY"/>
<organism evidence="4 5">
    <name type="scientific">Gonapodya prolifera (strain JEL478)</name>
    <name type="common">Monoblepharis prolifera</name>
    <dbReference type="NCBI Taxonomy" id="1344416"/>
    <lineage>
        <taxon>Eukaryota</taxon>
        <taxon>Fungi</taxon>
        <taxon>Fungi incertae sedis</taxon>
        <taxon>Chytridiomycota</taxon>
        <taxon>Chytridiomycota incertae sedis</taxon>
        <taxon>Monoblepharidomycetes</taxon>
        <taxon>Monoblepharidales</taxon>
        <taxon>Gonapodyaceae</taxon>
        <taxon>Gonapodya</taxon>
    </lineage>
</organism>
<protein>
    <submittedName>
        <fullName evidence="4">Pkinase-domain-containing protein</fullName>
    </submittedName>
</protein>
<evidence type="ECO:0000313" key="5">
    <source>
        <dbReference type="Proteomes" id="UP000070544"/>
    </source>
</evidence>
<feature type="domain" description="Protein kinase" evidence="3">
    <location>
        <begin position="1"/>
        <end position="208"/>
    </location>
</feature>
<evidence type="ECO:0000256" key="1">
    <source>
        <dbReference type="ARBA" id="ARBA00022741"/>
    </source>
</evidence>